<evidence type="ECO:0000313" key="3">
    <source>
        <dbReference type="Proteomes" id="UP001595715"/>
    </source>
</evidence>
<keyword evidence="1" id="KW-0812">Transmembrane</keyword>
<protein>
    <submittedName>
        <fullName evidence="2">Uncharacterized protein</fullName>
    </submittedName>
</protein>
<organism evidence="2 3">
    <name type="scientific">Paenibacillus xanthanilyticus</name>
    <dbReference type="NCBI Taxonomy" id="1783531"/>
    <lineage>
        <taxon>Bacteria</taxon>
        <taxon>Bacillati</taxon>
        <taxon>Bacillota</taxon>
        <taxon>Bacilli</taxon>
        <taxon>Bacillales</taxon>
        <taxon>Paenibacillaceae</taxon>
        <taxon>Paenibacillus</taxon>
    </lineage>
</organism>
<evidence type="ECO:0000313" key="2">
    <source>
        <dbReference type="EMBL" id="MFC4100629.1"/>
    </source>
</evidence>
<accession>A0ABV8K3N6</accession>
<name>A0ABV8K3N6_9BACL</name>
<proteinExistence type="predicted"/>
<evidence type="ECO:0000256" key="1">
    <source>
        <dbReference type="SAM" id="Phobius"/>
    </source>
</evidence>
<keyword evidence="3" id="KW-1185">Reference proteome</keyword>
<gene>
    <name evidence="2" type="ORF">ACFOZ8_13300</name>
</gene>
<reference evidence="3" key="1">
    <citation type="journal article" date="2019" name="Int. J. Syst. Evol. Microbiol.">
        <title>The Global Catalogue of Microorganisms (GCM) 10K type strain sequencing project: providing services to taxonomists for standard genome sequencing and annotation.</title>
        <authorList>
            <consortium name="The Broad Institute Genomics Platform"/>
            <consortium name="The Broad Institute Genome Sequencing Center for Infectious Disease"/>
            <person name="Wu L."/>
            <person name="Ma J."/>
        </authorList>
    </citation>
    <scope>NUCLEOTIDE SEQUENCE [LARGE SCALE GENOMIC DNA]</scope>
    <source>
        <strain evidence="3">IBRC-M 10987</strain>
    </source>
</reference>
<comment type="caution">
    <text evidence="2">The sequence shown here is derived from an EMBL/GenBank/DDBJ whole genome shotgun (WGS) entry which is preliminary data.</text>
</comment>
<dbReference type="Proteomes" id="UP001595715">
    <property type="component" value="Unassembled WGS sequence"/>
</dbReference>
<keyword evidence="1" id="KW-1133">Transmembrane helix</keyword>
<dbReference type="EMBL" id="JBHSAM010000025">
    <property type="protein sequence ID" value="MFC4100629.1"/>
    <property type="molecule type" value="Genomic_DNA"/>
</dbReference>
<sequence>MELGGARDADMGFVPSMLIFQVPVVFQLSPLPLAFMLPSLELSPSAHAISDRE</sequence>
<keyword evidence="1" id="KW-0472">Membrane</keyword>
<feature type="transmembrane region" description="Helical" evidence="1">
    <location>
        <begin position="12"/>
        <end position="35"/>
    </location>
</feature>